<evidence type="ECO:0000256" key="3">
    <source>
        <dbReference type="ARBA" id="ARBA00022505"/>
    </source>
</evidence>
<proteinExistence type="inferred from homology"/>
<comment type="caution">
    <text evidence="7">The sequence shown here is derived from an EMBL/GenBank/DDBJ whole genome shotgun (WGS) entry which is preliminary data.</text>
</comment>
<evidence type="ECO:0000256" key="4">
    <source>
        <dbReference type="ARBA" id="ARBA00022737"/>
    </source>
</evidence>
<dbReference type="InterPro" id="IPR000847">
    <property type="entry name" value="LysR_HTH_N"/>
</dbReference>
<evidence type="ECO:0000259" key="6">
    <source>
        <dbReference type="PROSITE" id="PS51866"/>
    </source>
</evidence>
<evidence type="ECO:0000256" key="2">
    <source>
        <dbReference type="ARBA" id="ARBA00022448"/>
    </source>
</evidence>
<reference evidence="8" key="1">
    <citation type="journal article" date="2019" name="Int. J. Syst. Evol. Microbiol.">
        <title>The Global Catalogue of Microorganisms (GCM) 10K type strain sequencing project: providing services to taxonomists for standard genome sequencing and annotation.</title>
        <authorList>
            <consortium name="The Broad Institute Genomics Platform"/>
            <consortium name="The Broad Institute Genome Sequencing Center for Infectious Disease"/>
            <person name="Wu L."/>
            <person name="Ma J."/>
        </authorList>
    </citation>
    <scope>NUCLEOTIDE SEQUENCE [LARGE SCALE GENOMIC DNA]</scope>
    <source>
        <strain evidence="8">CCUG 54518</strain>
    </source>
</reference>
<name>A0ABW2R4C5_9BURK</name>
<keyword evidence="8" id="KW-1185">Reference proteome</keyword>
<dbReference type="InterPro" id="IPR051815">
    <property type="entry name" value="Molybdate_resp_trans_reg"/>
</dbReference>
<dbReference type="SUPFAM" id="SSF46785">
    <property type="entry name" value="Winged helix' DNA-binding domain"/>
    <property type="match status" value="1"/>
</dbReference>
<dbReference type="InterPro" id="IPR036390">
    <property type="entry name" value="WH_DNA-bd_sf"/>
</dbReference>
<dbReference type="RefSeq" id="WP_382253496.1">
    <property type="nucleotide sequence ID" value="NZ_JBHTBX010000001.1"/>
</dbReference>
<dbReference type="EMBL" id="JBHTBX010000001">
    <property type="protein sequence ID" value="MFC7433334.1"/>
    <property type="molecule type" value="Genomic_DNA"/>
</dbReference>
<dbReference type="Gene3D" id="1.10.10.10">
    <property type="entry name" value="Winged helix-like DNA-binding domain superfamily/Winged helix DNA-binding domain"/>
    <property type="match status" value="1"/>
</dbReference>
<dbReference type="InterPro" id="IPR036388">
    <property type="entry name" value="WH-like_DNA-bd_sf"/>
</dbReference>
<dbReference type="Proteomes" id="UP001596495">
    <property type="component" value="Unassembled WGS sequence"/>
</dbReference>
<evidence type="ECO:0000313" key="8">
    <source>
        <dbReference type="Proteomes" id="UP001596495"/>
    </source>
</evidence>
<feature type="domain" description="Mop" evidence="6">
    <location>
        <begin position="126"/>
        <end position="195"/>
    </location>
</feature>
<keyword evidence="3 5" id="KW-0500">Molybdenum</keyword>
<dbReference type="PANTHER" id="PTHR30432">
    <property type="entry name" value="TRANSCRIPTIONAL REGULATOR MODE"/>
    <property type="match status" value="1"/>
</dbReference>
<dbReference type="PANTHER" id="PTHR30432:SF1">
    <property type="entry name" value="DNA-BINDING TRANSCRIPTIONAL DUAL REGULATOR MODE"/>
    <property type="match status" value="1"/>
</dbReference>
<keyword evidence="2 5" id="KW-0813">Transport</keyword>
<comment type="similarity">
    <text evidence="1 5">Belongs to the ModE family.</text>
</comment>
<evidence type="ECO:0000256" key="5">
    <source>
        <dbReference type="PIRNR" id="PIRNR005763"/>
    </source>
</evidence>
<dbReference type="SUPFAM" id="SSF50331">
    <property type="entry name" value="MOP-like"/>
    <property type="match status" value="1"/>
</dbReference>
<protein>
    <submittedName>
        <fullName evidence="7">TOBE domain-containing protein</fullName>
    </submittedName>
</protein>
<dbReference type="InterPro" id="IPR005116">
    <property type="entry name" value="Transp-assoc_OB_typ1"/>
</dbReference>
<dbReference type="PIRSF" id="PIRSF005763">
    <property type="entry name" value="Txn_reg_ModE"/>
    <property type="match status" value="1"/>
</dbReference>
<dbReference type="Pfam" id="PF03459">
    <property type="entry name" value="TOBE"/>
    <property type="match status" value="1"/>
</dbReference>
<evidence type="ECO:0000256" key="1">
    <source>
        <dbReference type="ARBA" id="ARBA00008110"/>
    </source>
</evidence>
<dbReference type="Pfam" id="PF00126">
    <property type="entry name" value="HTH_1"/>
    <property type="match status" value="1"/>
</dbReference>
<keyword evidence="4" id="KW-0677">Repeat</keyword>
<dbReference type="Gene3D" id="2.40.50.100">
    <property type="match status" value="1"/>
</dbReference>
<evidence type="ECO:0000313" key="7">
    <source>
        <dbReference type="EMBL" id="MFC7433334.1"/>
    </source>
</evidence>
<dbReference type="InterPro" id="IPR016462">
    <property type="entry name" value="ModE"/>
</dbReference>
<dbReference type="InterPro" id="IPR008995">
    <property type="entry name" value="Mo/tungstate-bd_C_term_dom"/>
</dbReference>
<gene>
    <name evidence="7" type="ORF">ACFQNJ_02280</name>
</gene>
<dbReference type="PROSITE" id="PS51866">
    <property type="entry name" value="MOP"/>
    <property type="match status" value="1"/>
</dbReference>
<organism evidence="7 8">
    <name type="scientific">Hydrogenophaga bisanensis</name>
    <dbReference type="NCBI Taxonomy" id="439611"/>
    <lineage>
        <taxon>Bacteria</taxon>
        <taxon>Pseudomonadati</taxon>
        <taxon>Pseudomonadota</taxon>
        <taxon>Betaproteobacteria</taxon>
        <taxon>Burkholderiales</taxon>
        <taxon>Comamonadaceae</taxon>
        <taxon>Hydrogenophaga</taxon>
    </lineage>
</organism>
<sequence length="267" mass="27772">MKRVPTLSAATGPDTLHQALGHAISDKRLEVLRRISVSGSISQAAREVGISYKAAWQAIDTLTSLSGTPLVERTVGGSGGGGARITEEGRRLLVLADELAQARDAVLARHAGAGASASTGAGLGVQTSMRNQLPARVSGVQSLAQEDPLVLVRLCLEDGQELTSSITRESADLLGLRVDLPVLLLCKATAVEVADQMPDLSAGQCHLSGKVLRIARGAKRDEVTLALDGGGTWVGFAARPFGCRRGQRAFALMASSALVIALDPHQS</sequence>
<accession>A0ABW2R4C5</accession>
<dbReference type="InterPro" id="IPR004606">
    <property type="entry name" value="Mop_domain"/>
</dbReference>